<dbReference type="RefSeq" id="WP_088621326.1">
    <property type="nucleotide sequence ID" value="NZ_CP022129.1"/>
</dbReference>
<evidence type="ECO:0000313" key="3">
    <source>
        <dbReference type="Proteomes" id="UP000197019"/>
    </source>
</evidence>
<gene>
    <name evidence="2" type="ORF">CEK71_21715</name>
</gene>
<name>A0A1Z4C4Q2_9GAMM</name>
<evidence type="ECO:0000313" key="2">
    <source>
        <dbReference type="EMBL" id="ASF48464.1"/>
    </source>
</evidence>
<dbReference type="EMBL" id="CP022129">
    <property type="protein sequence ID" value="ASF48464.1"/>
    <property type="molecule type" value="Genomic_DNA"/>
</dbReference>
<feature type="signal peptide" evidence="1">
    <location>
        <begin position="1"/>
        <end position="21"/>
    </location>
</feature>
<reference evidence="2 3" key="1">
    <citation type="submission" date="2017-06" db="EMBL/GenBank/DDBJ databases">
        <title>Genome Sequencing of the methanotroph Methylovulum psychrotolerants str. HV10-M2 isolated from a high-altitude environment.</title>
        <authorList>
            <person name="Mateos-Rivera A."/>
        </authorList>
    </citation>
    <scope>NUCLEOTIDE SEQUENCE [LARGE SCALE GENOMIC DNA]</scope>
    <source>
        <strain evidence="2 3">HV10_M2</strain>
    </source>
</reference>
<keyword evidence="3" id="KW-1185">Reference proteome</keyword>
<organism evidence="2 3">
    <name type="scientific">Methylovulum psychrotolerans</name>
    <dbReference type="NCBI Taxonomy" id="1704499"/>
    <lineage>
        <taxon>Bacteria</taxon>
        <taxon>Pseudomonadati</taxon>
        <taxon>Pseudomonadota</taxon>
        <taxon>Gammaproteobacteria</taxon>
        <taxon>Methylococcales</taxon>
        <taxon>Methylococcaceae</taxon>
        <taxon>Methylovulum</taxon>
    </lineage>
</organism>
<sequence>MMKWLKMAVLAGLLTAANAQAAQVVYTFSGTVDSGLLASTGYSGGFSYDDGSLTDSGVESVALSTLSFQFMGGNFGLGDADFSPTADFLNGIFLGLSYVVSGVDPGFSFISASGSGLPGDVAYLSYSSSTGDSGYGSLTYVPEPATAVLVLLGVGMLRRRR</sequence>
<proteinExistence type="predicted"/>
<dbReference type="OrthoDB" id="8565711at2"/>
<evidence type="ECO:0000256" key="1">
    <source>
        <dbReference type="SAM" id="SignalP"/>
    </source>
</evidence>
<dbReference type="KEGG" id="mpsy:CEK71_21715"/>
<protein>
    <submittedName>
        <fullName evidence="2">PEP-CTERM sorting domain-containing protein</fullName>
    </submittedName>
</protein>
<dbReference type="NCBIfam" id="TIGR02595">
    <property type="entry name" value="PEP_CTERM"/>
    <property type="match status" value="1"/>
</dbReference>
<dbReference type="AlphaFoldDB" id="A0A1Z4C4Q2"/>
<feature type="chain" id="PRO_5012599672" evidence="1">
    <location>
        <begin position="22"/>
        <end position="161"/>
    </location>
</feature>
<keyword evidence="1" id="KW-0732">Signal</keyword>
<dbReference type="Proteomes" id="UP000197019">
    <property type="component" value="Chromosome"/>
</dbReference>
<accession>A0A1Z4C4Q2</accession>
<dbReference type="InterPro" id="IPR013424">
    <property type="entry name" value="Ice-binding_C"/>
</dbReference>